<organism evidence="9 10">
    <name type="scientific">Lottia gigantea</name>
    <name type="common">Giant owl limpet</name>
    <dbReference type="NCBI Taxonomy" id="225164"/>
    <lineage>
        <taxon>Eukaryota</taxon>
        <taxon>Metazoa</taxon>
        <taxon>Spiralia</taxon>
        <taxon>Lophotrochozoa</taxon>
        <taxon>Mollusca</taxon>
        <taxon>Gastropoda</taxon>
        <taxon>Patellogastropoda</taxon>
        <taxon>Lottioidea</taxon>
        <taxon>Lottiidae</taxon>
        <taxon>Lottia</taxon>
    </lineage>
</organism>
<evidence type="ECO:0000256" key="6">
    <source>
        <dbReference type="ARBA" id="ARBA00023136"/>
    </source>
</evidence>
<evidence type="ECO:0000256" key="5">
    <source>
        <dbReference type="ARBA" id="ARBA00022989"/>
    </source>
</evidence>
<feature type="transmembrane region" description="Helical" evidence="7">
    <location>
        <begin position="385"/>
        <end position="410"/>
    </location>
</feature>
<dbReference type="InterPro" id="IPR020846">
    <property type="entry name" value="MFS_dom"/>
</dbReference>
<name>V3ZMU9_LOTGI</name>
<feature type="domain" description="Major facilitator superfamily (MFS) profile" evidence="8">
    <location>
        <begin position="79"/>
        <end position="539"/>
    </location>
</feature>
<evidence type="ECO:0000256" key="1">
    <source>
        <dbReference type="ARBA" id="ARBA00004141"/>
    </source>
</evidence>
<dbReference type="AlphaFoldDB" id="V3ZMU9"/>
<dbReference type="RefSeq" id="XP_009063882.1">
    <property type="nucleotide sequence ID" value="XM_009065634.1"/>
</dbReference>
<dbReference type="GO" id="GO:0006820">
    <property type="term" value="P:monoatomic anion transport"/>
    <property type="evidence" value="ECO:0007669"/>
    <property type="project" value="TreeGrafter"/>
</dbReference>
<reference evidence="9 10" key="1">
    <citation type="journal article" date="2013" name="Nature">
        <title>Insights into bilaterian evolution from three spiralian genomes.</title>
        <authorList>
            <person name="Simakov O."/>
            <person name="Marletaz F."/>
            <person name="Cho S.J."/>
            <person name="Edsinger-Gonzales E."/>
            <person name="Havlak P."/>
            <person name="Hellsten U."/>
            <person name="Kuo D.H."/>
            <person name="Larsson T."/>
            <person name="Lv J."/>
            <person name="Arendt D."/>
            <person name="Savage R."/>
            <person name="Osoegawa K."/>
            <person name="de Jong P."/>
            <person name="Grimwood J."/>
            <person name="Chapman J.A."/>
            <person name="Shapiro H."/>
            <person name="Aerts A."/>
            <person name="Otillar R.P."/>
            <person name="Terry A.Y."/>
            <person name="Boore J.L."/>
            <person name="Grigoriev I.V."/>
            <person name="Lindberg D.R."/>
            <person name="Seaver E.C."/>
            <person name="Weisblat D.A."/>
            <person name="Putnam N.H."/>
            <person name="Rokhsar D.S."/>
        </authorList>
    </citation>
    <scope>NUCLEOTIDE SEQUENCE [LARGE SCALE GENOMIC DNA]</scope>
</reference>
<dbReference type="KEGG" id="lgi:LOTGIDRAFT_155133"/>
<feature type="transmembrane region" description="Helical" evidence="7">
    <location>
        <begin position="184"/>
        <end position="202"/>
    </location>
</feature>
<evidence type="ECO:0000313" key="9">
    <source>
        <dbReference type="EMBL" id="ESO85642.1"/>
    </source>
</evidence>
<evidence type="ECO:0000259" key="8">
    <source>
        <dbReference type="PROSITE" id="PS50850"/>
    </source>
</evidence>
<dbReference type="Pfam" id="PF07690">
    <property type="entry name" value="MFS_1"/>
    <property type="match status" value="1"/>
</dbReference>
<feature type="transmembrane region" description="Helical" evidence="7">
    <location>
        <begin position="208"/>
        <end position="232"/>
    </location>
</feature>
<keyword evidence="4" id="KW-0769">Symport</keyword>
<keyword evidence="5 7" id="KW-1133">Transmembrane helix</keyword>
<feature type="transmembrane region" description="Helical" evidence="7">
    <location>
        <begin position="447"/>
        <end position="469"/>
    </location>
</feature>
<dbReference type="Proteomes" id="UP000030746">
    <property type="component" value="Unassembled WGS sequence"/>
</dbReference>
<dbReference type="SUPFAM" id="SSF103473">
    <property type="entry name" value="MFS general substrate transporter"/>
    <property type="match status" value="1"/>
</dbReference>
<dbReference type="OrthoDB" id="2985014at2759"/>
<evidence type="ECO:0000256" key="7">
    <source>
        <dbReference type="SAM" id="Phobius"/>
    </source>
</evidence>
<comment type="subcellular location">
    <subcellularLocation>
        <location evidence="1">Membrane</location>
        <topology evidence="1">Multi-pass membrane protein</topology>
    </subcellularLocation>
</comment>
<sequence>MTITIEDNVDSSESVVDLQNDEDFVTIPDTTMVSDKCSWQDSSTDIPHNSRINMNDFPPLTETFDTSKVPWWTSKRFSLAVLCFFGFLIGEASKSNLSIAIVSMVRSIPKDLQLTNDHHNKQNSTSNITIVIPEADLTDTLFKGGEFDWSKELQGLILGSFFWGYLILQVTAGWMSERFGPKRVIAVGMFTTSAATLLSATTARWSPYLFMGIRIIIGLGQCVLHPCIQSLWMKWSPPKERSSLAGLSLAGGPIGAAVMFPIGGFLCEYGFDGGWPSVFYVIGGVCFLWTVVWCLQGYDCPSQHPSISPIERNYIEDSLGFSRGQELKVKIRINPTPWRSIVSSKPVWAIIVCHFCINYGNYMIGTQLPTYMKEVLKFDIQTNGLYSMLPFLCLWFMMMISGIITDRLIIKDILSLRYTRKMMTSLGTVVPGLFLIGTSYMSQEQQLPAVVMLTIGVGFCGCQISGYYMNTADIAPAFAGILIGISNTIATVPGIIAPFVVGVMTPSGSELEWQRSLYLAGGIYFIAAVVFIIFSDVDIQPWGLVSQEKGLKTLVCFINKIEILVSVCVVFLAIEHHRPIW</sequence>
<dbReference type="PANTHER" id="PTHR11662:SF40">
    <property type="entry name" value="MAJOR FACILITATOR SUPERFAMILY (MFS) PROFILE DOMAIN-CONTAINING PROTEIN"/>
    <property type="match status" value="1"/>
</dbReference>
<feature type="transmembrane region" description="Helical" evidence="7">
    <location>
        <begin position="422"/>
        <end position="441"/>
    </location>
</feature>
<dbReference type="FunFam" id="1.20.1250.20:FF:000423">
    <property type="entry name" value="Putative inorganic phosphate cotransporter-like Protein"/>
    <property type="match status" value="1"/>
</dbReference>
<evidence type="ECO:0000256" key="3">
    <source>
        <dbReference type="ARBA" id="ARBA00022692"/>
    </source>
</evidence>
<feature type="transmembrane region" description="Helical" evidence="7">
    <location>
        <begin position="481"/>
        <end position="504"/>
    </location>
</feature>
<dbReference type="PANTHER" id="PTHR11662">
    <property type="entry name" value="SOLUTE CARRIER FAMILY 17"/>
    <property type="match status" value="1"/>
</dbReference>
<feature type="transmembrane region" description="Helical" evidence="7">
    <location>
        <begin position="347"/>
        <end position="365"/>
    </location>
</feature>
<keyword evidence="10" id="KW-1185">Reference proteome</keyword>
<dbReference type="InterPro" id="IPR050382">
    <property type="entry name" value="MFS_Na/Anion_cotransporter"/>
</dbReference>
<protein>
    <recommendedName>
        <fullName evidence="8">Major facilitator superfamily (MFS) profile domain-containing protein</fullName>
    </recommendedName>
</protein>
<dbReference type="STRING" id="225164.V3ZMU9"/>
<dbReference type="GeneID" id="20236604"/>
<feature type="transmembrane region" description="Helical" evidence="7">
    <location>
        <begin position="244"/>
        <end position="266"/>
    </location>
</feature>
<feature type="transmembrane region" description="Helical" evidence="7">
    <location>
        <begin position="516"/>
        <end position="534"/>
    </location>
</feature>
<keyword evidence="6 7" id="KW-0472">Membrane</keyword>
<gene>
    <name evidence="9" type="ORF">LOTGIDRAFT_155133</name>
</gene>
<keyword evidence="3 7" id="KW-0812">Transmembrane</keyword>
<dbReference type="Gene3D" id="1.20.1250.20">
    <property type="entry name" value="MFS general substrate transporter like domains"/>
    <property type="match status" value="2"/>
</dbReference>
<evidence type="ECO:0000313" key="10">
    <source>
        <dbReference type="Proteomes" id="UP000030746"/>
    </source>
</evidence>
<dbReference type="FunFam" id="1.20.1250.20:FF:000003">
    <property type="entry name" value="Solute carrier family 17 member 3"/>
    <property type="match status" value="1"/>
</dbReference>
<evidence type="ECO:0000256" key="4">
    <source>
        <dbReference type="ARBA" id="ARBA00022847"/>
    </source>
</evidence>
<feature type="transmembrane region" description="Helical" evidence="7">
    <location>
        <begin position="278"/>
        <end position="298"/>
    </location>
</feature>
<dbReference type="HOGENOM" id="CLU_001265_5_0_1"/>
<evidence type="ECO:0000256" key="2">
    <source>
        <dbReference type="ARBA" id="ARBA00022448"/>
    </source>
</evidence>
<dbReference type="EMBL" id="KB203274">
    <property type="protein sequence ID" value="ESO85642.1"/>
    <property type="molecule type" value="Genomic_DNA"/>
</dbReference>
<dbReference type="GO" id="GO:0016020">
    <property type="term" value="C:membrane"/>
    <property type="evidence" value="ECO:0007669"/>
    <property type="project" value="UniProtKB-SubCell"/>
</dbReference>
<dbReference type="GO" id="GO:0015293">
    <property type="term" value="F:symporter activity"/>
    <property type="evidence" value="ECO:0007669"/>
    <property type="project" value="UniProtKB-KW"/>
</dbReference>
<dbReference type="OMA" id="DKHDRGQ"/>
<keyword evidence="2" id="KW-0813">Transport</keyword>
<accession>V3ZMU9</accession>
<dbReference type="CTD" id="20236604"/>
<dbReference type="PROSITE" id="PS50850">
    <property type="entry name" value="MFS"/>
    <property type="match status" value="1"/>
</dbReference>
<dbReference type="CDD" id="cd17318">
    <property type="entry name" value="MFS_SLC17"/>
    <property type="match status" value="1"/>
</dbReference>
<dbReference type="InterPro" id="IPR011701">
    <property type="entry name" value="MFS"/>
</dbReference>
<dbReference type="InterPro" id="IPR036259">
    <property type="entry name" value="MFS_trans_sf"/>
</dbReference>
<proteinExistence type="predicted"/>
<feature type="transmembrane region" description="Helical" evidence="7">
    <location>
        <begin position="554"/>
        <end position="574"/>
    </location>
</feature>